<dbReference type="InterPro" id="IPR039538">
    <property type="entry name" value="BetI_C"/>
</dbReference>
<evidence type="ECO:0000256" key="4">
    <source>
        <dbReference type="ARBA" id="ARBA00023163"/>
    </source>
</evidence>
<sequence length="213" mass="23460">MTPAETRTAGTTPAYAKGRQRREEIVTAAASVYADAGYHGASLRAIAKRVGISHATLIYYFPDREALLAAVLERRDEEDDARGFPREPVGIGGVRHLLALAAHNARHPGIVELYVRLAAEAITPEHPAHDYFTRHYRDARDYMHSAFSAMAEGGHLREGVDPRTAAVSFIALMDGLQVQWLTNPDAVDLVSPLRFFLQQVLTTSLDQALSRQS</sequence>
<keyword evidence="2" id="KW-0805">Transcription regulation</keyword>
<dbReference type="RefSeq" id="WP_121889656.1">
    <property type="nucleotide sequence ID" value="NZ_PENI01000007.1"/>
</dbReference>
<dbReference type="Proteomes" id="UP000270471">
    <property type="component" value="Unassembled WGS sequence"/>
</dbReference>
<dbReference type="PROSITE" id="PS50977">
    <property type="entry name" value="HTH_TETR_2"/>
    <property type="match status" value="1"/>
</dbReference>
<evidence type="ECO:0000256" key="3">
    <source>
        <dbReference type="ARBA" id="ARBA00023125"/>
    </source>
</evidence>
<dbReference type="GO" id="GO:0003700">
    <property type="term" value="F:DNA-binding transcription factor activity"/>
    <property type="evidence" value="ECO:0007669"/>
    <property type="project" value="TreeGrafter"/>
</dbReference>
<dbReference type="InterPro" id="IPR036271">
    <property type="entry name" value="Tet_transcr_reg_TetR-rel_C_sf"/>
</dbReference>
<dbReference type="InterPro" id="IPR001647">
    <property type="entry name" value="HTH_TetR"/>
</dbReference>
<keyword evidence="8" id="KW-1185">Reference proteome</keyword>
<organism evidence="7 8">
    <name type="scientific">Streptomyces shenzhenensis</name>
    <dbReference type="NCBI Taxonomy" id="943815"/>
    <lineage>
        <taxon>Bacteria</taxon>
        <taxon>Bacillati</taxon>
        <taxon>Actinomycetota</taxon>
        <taxon>Actinomycetes</taxon>
        <taxon>Kitasatosporales</taxon>
        <taxon>Streptomycetaceae</taxon>
        <taxon>Streptomyces</taxon>
    </lineage>
</organism>
<feature type="DNA-binding region" description="H-T-H motif" evidence="5">
    <location>
        <begin position="42"/>
        <end position="61"/>
    </location>
</feature>
<evidence type="ECO:0000256" key="2">
    <source>
        <dbReference type="ARBA" id="ARBA00023015"/>
    </source>
</evidence>
<evidence type="ECO:0000256" key="1">
    <source>
        <dbReference type="ARBA" id="ARBA00022491"/>
    </source>
</evidence>
<feature type="domain" description="HTH tetR-type" evidence="6">
    <location>
        <begin position="19"/>
        <end position="79"/>
    </location>
</feature>
<proteinExistence type="predicted"/>
<accession>A0A3M0ISW5</accession>
<dbReference type="GO" id="GO:0000976">
    <property type="term" value="F:transcription cis-regulatory region binding"/>
    <property type="evidence" value="ECO:0007669"/>
    <property type="project" value="TreeGrafter"/>
</dbReference>
<comment type="caution">
    <text evidence="7">The sequence shown here is derived from an EMBL/GenBank/DDBJ whole genome shotgun (WGS) entry which is preliminary data.</text>
</comment>
<dbReference type="Pfam" id="PF00440">
    <property type="entry name" value="TetR_N"/>
    <property type="match status" value="1"/>
</dbReference>
<evidence type="ECO:0000313" key="7">
    <source>
        <dbReference type="EMBL" id="RMB85216.1"/>
    </source>
</evidence>
<dbReference type="EMBL" id="PENI01000007">
    <property type="protein sequence ID" value="RMB85216.1"/>
    <property type="molecule type" value="Genomic_DNA"/>
</dbReference>
<protein>
    <submittedName>
        <fullName evidence="7">TetR family transcriptional regulator</fullName>
    </submittedName>
</protein>
<evidence type="ECO:0000259" key="6">
    <source>
        <dbReference type="PROSITE" id="PS50977"/>
    </source>
</evidence>
<dbReference type="Gene3D" id="1.10.357.10">
    <property type="entry name" value="Tetracycline Repressor, domain 2"/>
    <property type="match status" value="1"/>
</dbReference>
<dbReference type="PANTHER" id="PTHR30055">
    <property type="entry name" value="HTH-TYPE TRANSCRIPTIONAL REGULATOR RUTR"/>
    <property type="match status" value="1"/>
</dbReference>
<name>A0A3M0ISW5_9ACTN</name>
<keyword evidence="1" id="KW-0678">Repressor</keyword>
<evidence type="ECO:0000256" key="5">
    <source>
        <dbReference type="PROSITE-ProRule" id="PRU00335"/>
    </source>
</evidence>
<dbReference type="Pfam" id="PF13977">
    <property type="entry name" value="TetR_C_6"/>
    <property type="match status" value="1"/>
</dbReference>
<reference evidence="7 8" key="1">
    <citation type="submission" date="2017-11" db="EMBL/GenBank/DDBJ databases">
        <title>Draft genome of actinobacteria isolated from guarana (Paullinia cupana (Mart.) Ducke.</title>
        <authorList>
            <person name="Siqueira K.A."/>
            <person name="Liotti R.G."/>
            <person name="Mendes T.A.O."/>
            <person name="Soares M.A."/>
        </authorList>
    </citation>
    <scope>NUCLEOTIDE SEQUENCE [LARGE SCALE GENOMIC DNA]</scope>
    <source>
        <strain evidence="7 8">193</strain>
    </source>
</reference>
<dbReference type="PRINTS" id="PR00455">
    <property type="entry name" value="HTHTETR"/>
</dbReference>
<dbReference type="AlphaFoldDB" id="A0A3M0ISW5"/>
<dbReference type="OrthoDB" id="7505659at2"/>
<evidence type="ECO:0000313" key="8">
    <source>
        <dbReference type="Proteomes" id="UP000270471"/>
    </source>
</evidence>
<dbReference type="InterPro" id="IPR009057">
    <property type="entry name" value="Homeodomain-like_sf"/>
</dbReference>
<keyword evidence="4" id="KW-0804">Transcription</keyword>
<dbReference type="SUPFAM" id="SSF48498">
    <property type="entry name" value="Tetracyclin repressor-like, C-terminal domain"/>
    <property type="match status" value="1"/>
</dbReference>
<dbReference type="PANTHER" id="PTHR30055:SF226">
    <property type="entry name" value="HTH-TYPE TRANSCRIPTIONAL REGULATOR PKSA"/>
    <property type="match status" value="1"/>
</dbReference>
<dbReference type="InterPro" id="IPR050109">
    <property type="entry name" value="HTH-type_TetR-like_transc_reg"/>
</dbReference>
<keyword evidence="3 5" id="KW-0238">DNA-binding</keyword>
<gene>
    <name evidence="7" type="ORF">CTZ28_13730</name>
</gene>
<dbReference type="SUPFAM" id="SSF46689">
    <property type="entry name" value="Homeodomain-like"/>
    <property type="match status" value="1"/>
</dbReference>